<dbReference type="OMA" id="IRTAWVY"/>
<dbReference type="PANTHER" id="PTHR10491">
    <property type="entry name" value="DTDP-4-DEHYDRORHAMNOSE REDUCTASE"/>
    <property type="match status" value="1"/>
</dbReference>
<dbReference type="HOGENOM" id="CLU_045518_0_1_1"/>
<reference evidence="2 3" key="1">
    <citation type="journal article" date="2004" name="Science">
        <title>The genome of the diatom Thalassiosira pseudonana: ecology, evolution, and metabolism.</title>
        <authorList>
            <person name="Armbrust E.V."/>
            <person name="Berges J.A."/>
            <person name="Bowler C."/>
            <person name="Green B.R."/>
            <person name="Martinez D."/>
            <person name="Putnam N.H."/>
            <person name="Zhou S."/>
            <person name="Allen A.E."/>
            <person name="Apt K.E."/>
            <person name="Bechner M."/>
            <person name="Brzezinski M.A."/>
            <person name="Chaal B.K."/>
            <person name="Chiovitti A."/>
            <person name="Davis A.K."/>
            <person name="Demarest M.S."/>
            <person name="Detter J.C."/>
            <person name="Glavina T."/>
            <person name="Goodstein D."/>
            <person name="Hadi M.Z."/>
            <person name="Hellsten U."/>
            <person name="Hildebrand M."/>
            <person name="Jenkins B.D."/>
            <person name="Jurka J."/>
            <person name="Kapitonov V.V."/>
            <person name="Kroger N."/>
            <person name="Lau W.W."/>
            <person name="Lane T.W."/>
            <person name="Larimer F.W."/>
            <person name="Lippmeier J.C."/>
            <person name="Lucas S."/>
            <person name="Medina M."/>
            <person name="Montsant A."/>
            <person name="Obornik M."/>
            <person name="Parker M.S."/>
            <person name="Palenik B."/>
            <person name="Pazour G.J."/>
            <person name="Richardson P.M."/>
            <person name="Rynearson T.A."/>
            <person name="Saito M.A."/>
            <person name="Schwartz D.C."/>
            <person name="Thamatrakoln K."/>
            <person name="Valentin K."/>
            <person name="Vardi A."/>
            <person name="Wilkerson F.P."/>
            <person name="Rokhsar D.S."/>
        </authorList>
    </citation>
    <scope>NUCLEOTIDE SEQUENCE [LARGE SCALE GENOMIC DNA]</scope>
    <source>
        <strain evidence="2 3">CCMP1335</strain>
    </source>
</reference>
<dbReference type="EMBL" id="DS999416">
    <property type="protein sequence ID" value="EED87038.1"/>
    <property type="molecule type" value="Genomic_DNA"/>
</dbReference>
<keyword evidence="3" id="KW-1185">Reference proteome</keyword>
<dbReference type="STRING" id="35128.B8LC92"/>
<dbReference type="FunFam" id="3.40.50.720:FF:000357">
    <property type="entry name" value="Methionine adenosyltransferase 2 subunit beta"/>
    <property type="match status" value="1"/>
</dbReference>
<dbReference type="GO" id="GO:0006556">
    <property type="term" value="P:S-adenosylmethionine biosynthetic process"/>
    <property type="evidence" value="ECO:0000318"/>
    <property type="project" value="GO_Central"/>
</dbReference>
<name>B8LC92_THAPS</name>
<dbReference type="Gene3D" id="3.40.50.720">
    <property type="entry name" value="NAD(P)-binding Rossmann-like Domain"/>
    <property type="match status" value="1"/>
</dbReference>
<dbReference type="PaxDb" id="35128-Thaps8901"/>
<organism evidence="2 3">
    <name type="scientific">Thalassiosira pseudonana</name>
    <name type="common">Marine diatom</name>
    <name type="synonym">Cyclotella nana</name>
    <dbReference type="NCBI Taxonomy" id="35128"/>
    <lineage>
        <taxon>Eukaryota</taxon>
        <taxon>Sar</taxon>
        <taxon>Stramenopiles</taxon>
        <taxon>Ochrophyta</taxon>
        <taxon>Bacillariophyta</taxon>
        <taxon>Coscinodiscophyceae</taxon>
        <taxon>Thalassiosirophycidae</taxon>
        <taxon>Thalassiosirales</taxon>
        <taxon>Thalassiosiraceae</taxon>
        <taxon>Thalassiosira</taxon>
    </lineage>
</organism>
<dbReference type="SUPFAM" id="SSF51735">
    <property type="entry name" value="NAD(P)-binding Rossmann-fold domains"/>
    <property type="match status" value="1"/>
</dbReference>
<proteinExistence type="predicted"/>
<feature type="domain" description="RmlD-like substrate binding" evidence="1">
    <location>
        <begin position="11"/>
        <end position="342"/>
    </location>
</feature>
<dbReference type="GO" id="GO:0048269">
    <property type="term" value="C:methionine adenosyltransferase complex"/>
    <property type="evidence" value="ECO:0000318"/>
    <property type="project" value="GO_Central"/>
</dbReference>
<dbReference type="eggNOG" id="KOG1430">
    <property type="taxonomic scope" value="Eukaryota"/>
</dbReference>
<dbReference type="UniPathway" id="UPA00315">
    <property type="reaction ID" value="UER00080"/>
</dbReference>
<sequence>MSSSSATNQPTILITGASGMLGRSLHRFLLRNADEYNVIGTGLSRLSVHHYHEHYPSPSSTPHEEVKLYKLNLLDHKATSSFLQTHRPDIIVHCAAERYPDAFEQNVEASFQLNVDATKFLAQECLRHGKATEKDRSTLPKLIYISTSYVFDGGVSSLVYPPYKPDSKVNPLNNYGRSKWEGECAVRDVLNVAEEGDGQGIIVRVPLLYGEDCIDLKESPALEMMKVHLSPTPQGVQKIDDWALRFPTSVEDVSRVLKLMIDQLLTSTATNDASQINAGTYHVASPHGVTKYQLFQLQSKLMKIPVSIMDSKAVGENSGPPENSAPRPQCTQLDCEDTSKALGCGGNVDGREKYTFVPLEEGMMRALSGFPDRFEKKK</sequence>
<evidence type="ECO:0000313" key="2">
    <source>
        <dbReference type="EMBL" id="EED87038.1"/>
    </source>
</evidence>
<dbReference type="InParanoid" id="B8LC92"/>
<accession>B8LC92</accession>
<reference evidence="2 3" key="2">
    <citation type="journal article" date="2008" name="Nature">
        <title>The Phaeodactylum genome reveals the evolutionary history of diatom genomes.</title>
        <authorList>
            <person name="Bowler C."/>
            <person name="Allen A.E."/>
            <person name="Badger J.H."/>
            <person name="Grimwood J."/>
            <person name="Jabbari K."/>
            <person name="Kuo A."/>
            <person name="Maheswari U."/>
            <person name="Martens C."/>
            <person name="Maumus F."/>
            <person name="Otillar R.P."/>
            <person name="Rayko E."/>
            <person name="Salamov A."/>
            <person name="Vandepoele K."/>
            <person name="Beszteri B."/>
            <person name="Gruber A."/>
            <person name="Heijde M."/>
            <person name="Katinka M."/>
            <person name="Mock T."/>
            <person name="Valentin K."/>
            <person name="Verret F."/>
            <person name="Berges J.A."/>
            <person name="Brownlee C."/>
            <person name="Cadoret J.P."/>
            <person name="Chiovitti A."/>
            <person name="Choi C.J."/>
            <person name="Coesel S."/>
            <person name="De Martino A."/>
            <person name="Detter J.C."/>
            <person name="Durkin C."/>
            <person name="Falciatore A."/>
            <person name="Fournet J."/>
            <person name="Haruta M."/>
            <person name="Huysman M.J."/>
            <person name="Jenkins B.D."/>
            <person name="Jiroutova K."/>
            <person name="Jorgensen R.E."/>
            <person name="Joubert Y."/>
            <person name="Kaplan A."/>
            <person name="Kroger N."/>
            <person name="Kroth P.G."/>
            <person name="La Roche J."/>
            <person name="Lindquist E."/>
            <person name="Lommer M."/>
            <person name="Martin-Jezequel V."/>
            <person name="Lopez P.J."/>
            <person name="Lucas S."/>
            <person name="Mangogna M."/>
            <person name="McGinnis K."/>
            <person name="Medlin L.K."/>
            <person name="Montsant A."/>
            <person name="Oudot-Le Secq M.P."/>
            <person name="Napoli C."/>
            <person name="Obornik M."/>
            <person name="Parker M.S."/>
            <person name="Petit J.L."/>
            <person name="Porcel B.M."/>
            <person name="Poulsen N."/>
            <person name="Robison M."/>
            <person name="Rychlewski L."/>
            <person name="Rynearson T.A."/>
            <person name="Schmutz J."/>
            <person name="Shapiro H."/>
            <person name="Siaut M."/>
            <person name="Stanley M."/>
            <person name="Sussman M.R."/>
            <person name="Taylor A.R."/>
            <person name="Vardi A."/>
            <person name="von Dassow P."/>
            <person name="Vyverman W."/>
            <person name="Willis A."/>
            <person name="Wyrwicz L.S."/>
            <person name="Rokhsar D.S."/>
            <person name="Weissenbach J."/>
            <person name="Armbrust E.V."/>
            <person name="Green B.R."/>
            <person name="Van de Peer Y."/>
            <person name="Grigoriev I.V."/>
        </authorList>
    </citation>
    <scope>NUCLEOTIDE SEQUENCE [LARGE SCALE GENOMIC DNA]</scope>
    <source>
        <strain evidence="2 3">CCMP1335</strain>
    </source>
</reference>
<dbReference type="RefSeq" id="XP_002296643.1">
    <property type="nucleotide sequence ID" value="XM_002296607.1"/>
</dbReference>
<dbReference type="CDD" id="cd05254">
    <property type="entry name" value="dTDP_HR_like_SDR_e"/>
    <property type="match status" value="1"/>
</dbReference>
<dbReference type="InterPro" id="IPR005913">
    <property type="entry name" value="dTDP_dehydrorham_reduct"/>
</dbReference>
<evidence type="ECO:0000259" key="1">
    <source>
        <dbReference type="Pfam" id="PF04321"/>
    </source>
</evidence>
<gene>
    <name evidence="2" type="ORF">THAPSDRAFT_8901</name>
</gene>
<dbReference type="PANTHER" id="PTHR10491:SF4">
    <property type="entry name" value="METHIONINE ADENOSYLTRANSFERASE 2 SUBUNIT BETA"/>
    <property type="match status" value="1"/>
</dbReference>
<evidence type="ECO:0000313" key="3">
    <source>
        <dbReference type="Proteomes" id="UP000001449"/>
    </source>
</evidence>
<protein>
    <recommendedName>
        <fullName evidence="1">RmlD-like substrate binding domain-containing protein</fullName>
    </recommendedName>
</protein>
<dbReference type="GeneID" id="7445444"/>
<dbReference type="AlphaFoldDB" id="B8LC92"/>
<dbReference type="InterPro" id="IPR029903">
    <property type="entry name" value="RmlD-like-bd"/>
</dbReference>
<dbReference type="InterPro" id="IPR036291">
    <property type="entry name" value="NAD(P)-bd_dom_sf"/>
</dbReference>
<dbReference type="GO" id="GO:0048270">
    <property type="term" value="F:methionine adenosyltransferase regulator activity"/>
    <property type="evidence" value="ECO:0000318"/>
    <property type="project" value="GO_Central"/>
</dbReference>
<dbReference type="KEGG" id="tps:THAPSDRAFT_8901"/>
<dbReference type="Proteomes" id="UP000001449">
    <property type="component" value="Chromosome 11"/>
</dbReference>
<dbReference type="Pfam" id="PF04321">
    <property type="entry name" value="RmlD_sub_bind"/>
    <property type="match status" value="1"/>
</dbReference>